<name>A0A6S7EF87_9BURK</name>
<dbReference type="Pfam" id="PF07729">
    <property type="entry name" value="FCD"/>
    <property type="match status" value="1"/>
</dbReference>
<protein>
    <recommendedName>
        <fullName evidence="4">HTH gntR-type domain-containing protein</fullName>
    </recommendedName>
</protein>
<dbReference type="InterPro" id="IPR036388">
    <property type="entry name" value="WH-like_DNA-bd_sf"/>
</dbReference>
<dbReference type="Pfam" id="PF00392">
    <property type="entry name" value="GntR"/>
    <property type="match status" value="1"/>
</dbReference>
<sequence>MALRYHCPLPATLQIRRAMPSAAPARPTPLQVDLARLIAADIVAQRHQPGAHLSEETLAATYEVSRTPVRGALRLLAAQGLITHRPNSGYTVSEHAAAAPPAIEGAGPTQEELTRRLIDDRASRQLPETFTERDLLLRYGVPRSVLSKTLLQLSADGLIEKRKGHGWQFAPSLESAEALNESYRFRMTIECAGLLEPTFRVDKPALARMRAAHEALIQRDDAGISATEFFGLNASFHEMLARFSGNRYILQAVQQQNHLRRLEEHAAFYRDARFVNSSNEHLQIIDALEAGDQEWASQLMRRHLKASLQAS</sequence>
<dbReference type="InterPro" id="IPR000524">
    <property type="entry name" value="Tscrpt_reg_HTH_GntR"/>
</dbReference>
<dbReference type="PANTHER" id="PTHR43537">
    <property type="entry name" value="TRANSCRIPTIONAL REGULATOR, GNTR FAMILY"/>
    <property type="match status" value="1"/>
</dbReference>
<keyword evidence="2" id="KW-0238">DNA-binding</keyword>
<reference evidence="5 6" key="1">
    <citation type="submission" date="2020-04" db="EMBL/GenBank/DDBJ databases">
        <authorList>
            <person name="De Canck E."/>
        </authorList>
    </citation>
    <scope>NUCLEOTIDE SEQUENCE [LARGE SCALE GENOMIC DNA]</scope>
    <source>
        <strain evidence="5 6">LMG 1861</strain>
    </source>
</reference>
<evidence type="ECO:0000256" key="1">
    <source>
        <dbReference type="ARBA" id="ARBA00023015"/>
    </source>
</evidence>
<dbReference type="SMART" id="SM00895">
    <property type="entry name" value="FCD"/>
    <property type="match status" value="1"/>
</dbReference>
<feature type="domain" description="HTH gntR-type" evidence="4">
    <location>
        <begin position="28"/>
        <end position="95"/>
    </location>
</feature>
<evidence type="ECO:0000259" key="4">
    <source>
        <dbReference type="PROSITE" id="PS50949"/>
    </source>
</evidence>
<organism evidence="5 6">
    <name type="scientific">Achromobacter piechaudii</name>
    <dbReference type="NCBI Taxonomy" id="72556"/>
    <lineage>
        <taxon>Bacteria</taxon>
        <taxon>Pseudomonadati</taxon>
        <taxon>Pseudomonadota</taxon>
        <taxon>Betaproteobacteria</taxon>
        <taxon>Burkholderiales</taxon>
        <taxon>Alcaligenaceae</taxon>
        <taxon>Achromobacter</taxon>
    </lineage>
</organism>
<dbReference type="Gene3D" id="1.20.120.530">
    <property type="entry name" value="GntR ligand-binding domain-like"/>
    <property type="match status" value="1"/>
</dbReference>
<proteinExistence type="predicted"/>
<evidence type="ECO:0000313" key="6">
    <source>
        <dbReference type="Proteomes" id="UP000494105"/>
    </source>
</evidence>
<accession>A0A6S7EF87</accession>
<dbReference type="GO" id="GO:0003700">
    <property type="term" value="F:DNA-binding transcription factor activity"/>
    <property type="evidence" value="ECO:0007669"/>
    <property type="project" value="InterPro"/>
</dbReference>
<dbReference type="InterPro" id="IPR036390">
    <property type="entry name" value="WH_DNA-bd_sf"/>
</dbReference>
<dbReference type="PROSITE" id="PS50949">
    <property type="entry name" value="HTH_GNTR"/>
    <property type="match status" value="1"/>
</dbReference>
<evidence type="ECO:0000256" key="2">
    <source>
        <dbReference type="ARBA" id="ARBA00023125"/>
    </source>
</evidence>
<evidence type="ECO:0000313" key="5">
    <source>
        <dbReference type="EMBL" id="CAB3908142.1"/>
    </source>
</evidence>
<keyword evidence="1" id="KW-0805">Transcription regulation</keyword>
<dbReference type="Proteomes" id="UP000494105">
    <property type="component" value="Unassembled WGS sequence"/>
</dbReference>
<dbReference type="SUPFAM" id="SSF48008">
    <property type="entry name" value="GntR ligand-binding domain-like"/>
    <property type="match status" value="1"/>
</dbReference>
<evidence type="ECO:0000256" key="3">
    <source>
        <dbReference type="ARBA" id="ARBA00023163"/>
    </source>
</evidence>
<dbReference type="AlphaFoldDB" id="A0A6S7EF87"/>
<dbReference type="PANTHER" id="PTHR43537:SF5">
    <property type="entry name" value="UXU OPERON TRANSCRIPTIONAL REGULATOR"/>
    <property type="match status" value="1"/>
</dbReference>
<dbReference type="EMBL" id="CADILD010000003">
    <property type="protein sequence ID" value="CAB3908142.1"/>
    <property type="molecule type" value="Genomic_DNA"/>
</dbReference>
<dbReference type="SMART" id="SM00345">
    <property type="entry name" value="HTH_GNTR"/>
    <property type="match status" value="2"/>
</dbReference>
<dbReference type="InterPro" id="IPR008920">
    <property type="entry name" value="TF_FadR/GntR_C"/>
</dbReference>
<keyword evidence="3" id="KW-0804">Transcription</keyword>
<dbReference type="InterPro" id="IPR011711">
    <property type="entry name" value="GntR_C"/>
</dbReference>
<dbReference type="Gene3D" id="1.10.10.10">
    <property type="entry name" value="Winged helix-like DNA-binding domain superfamily/Winged helix DNA-binding domain"/>
    <property type="match status" value="2"/>
</dbReference>
<dbReference type="SUPFAM" id="SSF46785">
    <property type="entry name" value="Winged helix' DNA-binding domain"/>
    <property type="match status" value="2"/>
</dbReference>
<dbReference type="GO" id="GO:0003677">
    <property type="term" value="F:DNA binding"/>
    <property type="evidence" value="ECO:0007669"/>
    <property type="project" value="UniProtKB-KW"/>
</dbReference>
<gene>
    <name evidence="5" type="ORF">LMG1861_04664</name>
</gene>
<dbReference type="CDD" id="cd07377">
    <property type="entry name" value="WHTH_GntR"/>
    <property type="match status" value="1"/>
</dbReference>